<proteinExistence type="predicted"/>
<accession>A0A9P4WRR1</accession>
<feature type="region of interest" description="Disordered" evidence="1">
    <location>
        <begin position="45"/>
        <end position="70"/>
    </location>
</feature>
<dbReference type="EMBL" id="SWKV01000024">
    <property type="protein sequence ID" value="KAF3040750.1"/>
    <property type="molecule type" value="Genomic_DNA"/>
</dbReference>
<dbReference type="AlphaFoldDB" id="A0A9P4WRR1"/>
<sequence length="134" mass="14100">MSDRTPLPELELAPVASRRPAHLAAACDRSAKYASTVPMLSEHYSSATAPKPSYTEFQPGKTAHGASNSPDAAEIDIRQLSVSARRALLHGPLVIILVNGYQISTIPLGLLSATSTRLPNLPYAGAINLPADTA</sequence>
<protein>
    <submittedName>
        <fullName evidence="2">Uncharacterized protein</fullName>
    </submittedName>
</protein>
<keyword evidence="3" id="KW-1185">Reference proteome</keyword>
<evidence type="ECO:0000313" key="2">
    <source>
        <dbReference type="EMBL" id="KAF3040750.1"/>
    </source>
</evidence>
<organism evidence="2 3">
    <name type="scientific">Didymella heteroderae</name>
    <dbReference type="NCBI Taxonomy" id="1769908"/>
    <lineage>
        <taxon>Eukaryota</taxon>
        <taxon>Fungi</taxon>
        <taxon>Dikarya</taxon>
        <taxon>Ascomycota</taxon>
        <taxon>Pezizomycotina</taxon>
        <taxon>Dothideomycetes</taxon>
        <taxon>Pleosporomycetidae</taxon>
        <taxon>Pleosporales</taxon>
        <taxon>Pleosporineae</taxon>
        <taxon>Didymellaceae</taxon>
        <taxon>Didymella</taxon>
    </lineage>
</organism>
<gene>
    <name evidence="2" type="ORF">E8E12_008909</name>
</gene>
<name>A0A9P4WRR1_9PLEO</name>
<evidence type="ECO:0000256" key="1">
    <source>
        <dbReference type="SAM" id="MobiDB-lite"/>
    </source>
</evidence>
<reference evidence="2" key="1">
    <citation type="submission" date="2019-04" db="EMBL/GenBank/DDBJ databases">
        <title>Sequencing of skin fungus with MAO and IRED activity.</title>
        <authorList>
            <person name="Marsaioli A.J."/>
            <person name="Bonatto J.M.C."/>
            <person name="Reis Junior O."/>
        </authorList>
    </citation>
    <scope>NUCLEOTIDE SEQUENCE</scope>
    <source>
        <strain evidence="2">28M1</strain>
    </source>
</reference>
<evidence type="ECO:0000313" key="3">
    <source>
        <dbReference type="Proteomes" id="UP000758155"/>
    </source>
</evidence>
<dbReference type="Proteomes" id="UP000758155">
    <property type="component" value="Unassembled WGS sequence"/>
</dbReference>
<dbReference type="OrthoDB" id="3778501at2759"/>
<comment type="caution">
    <text evidence="2">The sequence shown here is derived from an EMBL/GenBank/DDBJ whole genome shotgun (WGS) entry which is preliminary data.</text>
</comment>